<dbReference type="Proteomes" id="UP001461498">
    <property type="component" value="Unassembled WGS sequence"/>
</dbReference>
<evidence type="ECO:0000313" key="2">
    <source>
        <dbReference type="EMBL" id="KAK9499912.1"/>
    </source>
</evidence>
<gene>
    <name evidence="2" type="ORF">O3M35_002851</name>
</gene>
<evidence type="ECO:0000313" key="3">
    <source>
        <dbReference type="Proteomes" id="UP001461498"/>
    </source>
</evidence>
<feature type="region of interest" description="Disordered" evidence="1">
    <location>
        <begin position="106"/>
        <end position="145"/>
    </location>
</feature>
<sequence>MEEFMLHRRYSKFKNRKIKRRFRMSNECDDAVKFKVKRFIKDIEKYSVLKEKKKARKEAKLLENNLNNAANKGIYKSAVFSHSSIKALLSGSSVARLEGDLMSLSNRKPTLEKKNINRNNCESNNNNKKSKEINDERNDHNDENSIIGNQLLSSVIFERNSNDENDNLADKETRSVYNENADAEIVEIQSNDFNNIHNNRNSEDIVENNGFIADSPPIVDNLRNMSQNGSDEILFPKAPSVNGEEFFDLLNTPPKNRNSQTFNLFNSPENNQWTEDLIHAKKNNANSCNSIGVQTSLEPIKLPEEYIFKFQPDNNLINNEKLLKKDKQIEVNLDDFDLTFNRFDRKQNYHPRIYKNNENYKFNGKFIENYYLNSPEILKNRKIIHSPIMKDFHRKNYPLNNFSSSSFIDSINIEKTLRNHDFSLNDTGKFNKENFDFNQPKFSKYLPQMCSKDDYNFKRKIPAKDESNIKRRYPRLLTNSRFKTSLKFSPHKYC</sequence>
<feature type="compositionally biased region" description="Basic and acidic residues" evidence="1">
    <location>
        <begin position="129"/>
        <end position="143"/>
    </location>
</feature>
<reference evidence="2 3" key="1">
    <citation type="submission" date="2022-12" db="EMBL/GenBank/DDBJ databases">
        <title>Chromosome-level genome assembly of true bugs.</title>
        <authorList>
            <person name="Ma L."/>
            <person name="Li H."/>
        </authorList>
    </citation>
    <scope>NUCLEOTIDE SEQUENCE [LARGE SCALE GENOMIC DNA]</scope>
    <source>
        <strain evidence="2">Lab_2022b</strain>
    </source>
</reference>
<dbReference type="EMBL" id="JAPXFL010000011">
    <property type="protein sequence ID" value="KAK9499912.1"/>
    <property type="molecule type" value="Genomic_DNA"/>
</dbReference>
<accession>A0AAW1CNJ6</accession>
<keyword evidence="3" id="KW-1185">Reference proteome</keyword>
<protein>
    <submittedName>
        <fullName evidence="2">Uncharacterized protein</fullName>
    </submittedName>
</protein>
<organism evidence="2 3">
    <name type="scientific">Rhynocoris fuscipes</name>
    <dbReference type="NCBI Taxonomy" id="488301"/>
    <lineage>
        <taxon>Eukaryota</taxon>
        <taxon>Metazoa</taxon>
        <taxon>Ecdysozoa</taxon>
        <taxon>Arthropoda</taxon>
        <taxon>Hexapoda</taxon>
        <taxon>Insecta</taxon>
        <taxon>Pterygota</taxon>
        <taxon>Neoptera</taxon>
        <taxon>Paraneoptera</taxon>
        <taxon>Hemiptera</taxon>
        <taxon>Heteroptera</taxon>
        <taxon>Panheteroptera</taxon>
        <taxon>Cimicomorpha</taxon>
        <taxon>Reduviidae</taxon>
        <taxon>Harpactorinae</taxon>
        <taxon>Harpactorini</taxon>
        <taxon>Rhynocoris</taxon>
    </lineage>
</organism>
<dbReference type="AlphaFoldDB" id="A0AAW1CNJ6"/>
<comment type="caution">
    <text evidence="2">The sequence shown here is derived from an EMBL/GenBank/DDBJ whole genome shotgun (WGS) entry which is preliminary data.</text>
</comment>
<feature type="compositionally biased region" description="Low complexity" evidence="1">
    <location>
        <begin position="117"/>
        <end position="127"/>
    </location>
</feature>
<evidence type="ECO:0000256" key="1">
    <source>
        <dbReference type="SAM" id="MobiDB-lite"/>
    </source>
</evidence>
<name>A0AAW1CNJ6_9HEMI</name>
<proteinExistence type="predicted"/>